<dbReference type="RefSeq" id="WP_132884278.1">
    <property type="nucleotide sequence ID" value="NZ_JBBGZA010000001.1"/>
</dbReference>
<gene>
    <name evidence="3" type="ORF">WH159_14650</name>
</gene>
<accession>A0ABU8Q8E5</accession>
<evidence type="ECO:0000256" key="2">
    <source>
        <dbReference type="SAM" id="SignalP"/>
    </source>
</evidence>
<keyword evidence="2" id="KW-0732">Signal</keyword>
<dbReference type="Proteomes" id="UP001380365">
    <property type="component" value="Unassembled WGS sequence"/>
</dbReference>
<feature type="region of interest" description="Disordered" evidence="1">
    <location>
        <begin position="62"/>
        <end position="88"/>
    </location>
</feature>
<evidence type="ECO:0000256" key="1">
    <source>
        <dbReference type="SAM" id="MobiDB-lite"/>
    </source>
</evidence>
<feature type="chain" id="PRO_5046081902" evidence="2">
    <location>
        <begin position="26"/>
        <end position="241"/>
    </location>
</feature>
<keyword evidence="4" id="KW-1185">Reference proteome</keyword>
<proteinExistence type="predicted"/>
<feature type="signal peptide" evidence="2">
    <location>
        <begin position="1"/>
        <end position="25"/>
    </location>
</feature>
<evidence type="ECO:0000313" key="4">
    <source>
        <dbReference type="Proteomes" id="UP001380365"/>
    </source>
</evidence>
<dbReference type="EMBL" id="JBBGZA010000001">
    <property type="protein sequence ID" value="MEJ5095771.1"/>
    <property type="molecule type" value="Genomic_DNA"/>
</dbReference>
<sequence length="241" mass="25262">MSVVWESPMRRLPSFAAALSLLALAGCDRTDPGADNVAALDAELTGDDQAAAALGNRILVDPRRLSGTNQGSAKAGAGPRPGTSANPATERLLAAPPAKRAGSCPECDAARRAVTLAASSRRERTAPVECTRSLTYATDWAKRLPPDLPLHPQATLTEAAGSQVSGCQFRVVSFTVEAPLGQLVDWYYTRATRAGYASGHQLDGNEHVLAGSRGRDGGVYVLFLAPDGPRTNIDMVLNKGV</sequence>
<name>A0ABU8Q8E5_9SPHN</name>
<comment type="caution">
    <text evidence="3">The sequence shown here is derived from an EMBL/GenBank/DDBJ whole genome shotgun (WGS) entry which is preliminary data.</text>
</comment>
<protein>
    <submittedName>
        <fullName evidence="3">Uncharacterized protein</fullName>
    </submittedName>
</protein>
<evidence type="ECO:0000313" key="3">
    <source>
        <dbReference type="EMBL" id="MEJ5095771.1"/>
    </source>
</evidence>
<reference evidence="3 4" key="1">
    <citation type="submission" date="2023-12" db="EMBL/GenBank/DDBJ databases">
        <title>Gut-associated functions are favored during microbiome assembly across C. elegans life.</title>
        <authorList>
            <person name="Zimmermann J."/>
        </authorList>
    </citation>
    <scope>NUCLEOTIDE SEQUENCE [LARGE SCALE GENOMIC DNA]</scope>
    <source>
        <strain evidence="3 4">JUb134</strain>
    </source>
</reference>
<organism evidence="3 4">
    <name type="scientific">Sphingomonas molluscorum</name>
    <dbReference type="NCBI Taxonomy" id="418184"/>
    <lineage>
        <taxon>Bacteria</taxon>
        <taxon>Pseudomonadati</taxon>
        <taxon>Pseudomonadota</taxon>
        <taxon>Alphaproteobacteria</taxon>
        <taxon>Sphingomonadales</taxon>
        <taxon>Sphingomonadaceae</taxon>
        <taxon>Sphingomonas</taxon>
    </lineage>
</organism>